<accession>A0AAF3EUT1</accession>
<feature type="transmembrane region" description="Helical" evidence="1">
    <location>
        <begin position="188"/>
        <end position="210"/>
    </location>
</feature>
<evidence type="ECO:0000313" key="3">
    <source>
        <dbReference type="Proteomes" id="UP000887575"/>
    </source>
</evidence>
<keyword evidence="2" id="KW-0732">Signal</keyword>
<sequence length="222" mass="25380">MSLRGFRLLCWAFFFIVSAFSAEEEHTACPGWQNYKEVCLSGSFNSNLTLEQTVKAAGKECYDANMKRSFTPCPYSIHSCVFVVTDSNPTQKIHHFCIDDARPYVRIEAEFETIDHRHPTKERVTVLRRGDPNWKIPDGCVENEGVTVTGDVTLNGIVYPKSTMVCCKQPRCDKLKSLNEREKLYKDWQPFTAMAVFATLNAYLVMRIIWKCCGGLKKLKVD</sequence>
<evidence type="ECO:0000256" key="2">
    <source>
        <dbReference type="SAM" id="SignalP"/>
    </source>
</evidence>
<keyword evidence="1" id="KW-0812">Transmembrane</keyword>
<evidence type="ECO:0000256" key="1">
    <source>
        <dbReference type="SAM" id="Phobius"/>
    </source>
</evidence>
<feature type="signal peptide" evidence="2">
    <location>
        <begin position="1"/>
        <end position="21"/>
    </location>
</feature>
<dbReference type="Proteomes" id="UP000887575">
    <property type="component" value="Unassembled WGS sequence"/>
</dbReference>
<proteinExistence type="predicted"/>
<name>A0AAF3EUT1_9BILA</name>
<evidence type="ECO:0000313" key="4">
    <source>
        <dbReference type="WBParaSite" id="MBELARI_LOCUS17855"/>
    </source>
</evidence>
<keyword evidence="1" id="KW-1133">Transmembrane helix</keyword>
<keyword evidence="1" id="KW-0472">Membrane</keyword>
<dbReference type="AlphaFoldDB" id="A0AAF3EUT1"/>
<dbReference type="WBParaSite" id="MBELARI_LOCUS17855">
    <property type="protein sequence ID" value="MBELARI_LOCUS17855"/>
    <property type="gene ID" value="MBELARI_LOCUS17855"/>
</dbReference>
<feature type="chain" id="PRO_5042052724" evidence="2">
    <location>
        <begin position="22"/>
        <end position="222"/>
    </location>
</feature>
<protein>
    <submittedName>
        <fullName evidence="4">Uncharacterized protein</fullName>
    </submittedName>
</protein>
<organism evidence="3 4">
    <name type="scientific">Mesorhabditis belari</name>
    <dbReference type="NCBI Taxonomy" id="2138241"/>
    <lineage>
        <taxon>Eukaryota</taxon>
        <taxon>Metazoa</taxon>
        <taxon>Ecdysozoa</taxon>
        <taxon>Nematoda</taxon>
        <taxon>Chromadorea</taxon>
        <taxon>Rhabditida</taxon>
        <taxon>Rhabditina</taxon>
        <taxon>Rhabditomorpha</taxon>
        <taxon>Rhabditoidea</taxon>
        <taxon>Rhabditidae</taxon>
        <taxon>Mesorhabditinae</taxon>
        <taxon>Mesorhabditis</taxon>
    </lineage>
</organism>
<reference evidence="4" key="1">
    <citation type="submission" date="2024-02" db="UniProtKB">
        <authorList>
            <consortium name="WormBaseParasite"/>
        </authorList>
    </citation>
    <scope>IDENTIFICATION</scope>
</reference>
<keyword evidence="3" id="KW-1185">Reference proteome</keyword>